<dbReference type="GO" id="GO:0004035">
    <property type="term" value="F:alkaline phosphatase activity"/>
    <property type="evidence" value="ECO:0007669"/>
    <property type="project" value="TreeGrafter"/>
</dbReference>
<dbReference type="InterPro" id="IPR001952">
    <property type="entry name" value="Alkaline_phosphatase"/>
</dbReference>
<evidence type="ECO:0000313" key="11">
    <source>
        <dbReference type="EMBL" id="GAA4947241.1"/>
    </source>
</evidence>
<comment type="similarity">
    <text evidence="1 9">Belongs to the alkaline phosphatase family.</text>
</comment>
<comment type="caution">
    <text evidence="11">The sequence shown here is derived from an EMBL/GenBank/DDBJ whole genome shotgun (WGS) entry which is preliminary data.</text>
</comment>
<feature type="binding site" evidence="8">
    <location>
        <position position="35"/>
    </location>
    <ligand>
        <name>Zn(2+)</name>
        <dbReference type="ChEBI" id="CHEBI:29105"/>
        <label>2</label>
    </ligand>
</feature>
<keyword evidence="4" id="KW-0378">Hydrolase</keyword>
<evidence type="ECO:0000256" key="3">
    <source>
        <dbReference type="ARBA" id="ARBA00022723"/>
    </source>
</evidence>
<evidence type="ECO:0000256" key="4">
    <source>
        <dbReference type="ARBA" id="ARBA00022801"/>
    </source>
</evidence>
<dbReference type="PRINTS" id="PR00113">
    <property type="entry name" value="ALKPHPHTASE"/>
</dbReference>
<dbReference type="PANTHER" id="PTHR11596">
    <property type="entry name" value="ALKALINE PHOSPHATASE"/>
    <property type="match status" value="1"/>
</dbReference>
<feature type="binding site" evidence="8">
    <location>
        <position position="137"/>
    </location>
    <ligand>
        <name>Mg(2+)</name>
        <dbReference type="ChEBI" id="CHEBI:18420"/>
    </ligand>
</feature>
<feature type="chain" id="PRO_5043708052" evidence="10">
    <location>
        <begin position="23"/>
        <end position="433"/>
    </location>
</feature>
<feature type="binding site" evidence="8">
    <location>
        <position position="305"/>
    </location>
    <ligand>
        <name>Zn(2+)</name>
        <dbReference type="ChEBI" id="CHEBI:29105"/>
        <label>2</label>
    </ligand>
</feature>
<dbReference type="Proteomes" id="UP001409585">
    <property type="component" value="Unassembled WGS sequence"/>
</dbReference>
<feature type="active site" description="Phosphoserine intermediate" evidence="7">
    <location>
        <position position="84"/>
    </location>
</feature>
<evidence type="ECO:0000256" key="8">
    <source>
        <dbReference type="PIRSR" id="PIRSR601952-2"/>
    </source>
</evidence>
<evidence type="ECO:0000256" key="5">
    <source>
        <dbReference type="ARBA" id="ARBA00022833"/>
    </source>
</evidence>
<dbReference type="Pfam" id="PF00245">
    <property type="entry name" value="Alk_phosphatase"/>
    <property type="match status" value="1"/>
</dbReference>
<name>A0AAV3U4T6_9ALTE</name>
<dbReference type="InterPro" id="IPR017850">
    <property type="entry name" value="Alkaline_phosphatase_core_sf"/>
</dbReference>
<comment type="cofactor">
    <cofactor evidence="8">
        <name>Zn(2+)</name>
        <dbReference type="ChEBI" id="CHEBI:29105"/>
    </cofactor>
    <text evidence="8">Binds 2 Zn(2+) ions.</text>
</comment>
<evidence type="ECO:0000256" key="9">
    <source>
        <dbReference type="RuleBase" id="RU003946"/>
    </source>
</evidence>
<feature type="binding site" evidence="8">
    <location>
        <position position="135"/>
    </location>
    <ligand>
        <name>Mg(2+)</name>
        <dbReference type="ChEBI" id="CHEBI:18420"/>
    </ligand>
</feature>
<feature type="binding site" evidence="8">
    <location>
        <position position="304"/>
    </location>
    <ligand>
        <name>Zn(2+)</name>
        <dbReference type="ChEBI" id="CHEBI:29105"/>
        <label>2</label>
    </ligand>
</feature>
<feature type="binding site" evidence="8">
    <location>
        <position position="257"/>
    </location>
    <ligand>
        <name>Mg(2+)</name>
        <dbReference type="ChEBI" id="CHEBI:18420"/>
    </ligand>
</feature>
<evidence type="ECO:0000256" key="1">
    <source>
        <dbReference type="ARBA" id="ARBA00005984"/>
    </source>
</evidence>
<reference evidence="12" key="1">
    <citation type="journal article" date="2019" name="Int. J. Syst. Evol. Microbiol.">
        <title>The Global Catalogue of Microorganisms (GCM) 10K type strain sequencing project: providing services to taxonomists for standard genome sequencing and annotation.</title>
        <authorList>
            <consortium name="The Broad Institute Genomics Platform"/>
            <consortium name="The Broad Institute Genome Sequencing Center for Infectious Disease"/>
            <person name="Wu L."/>
            <person name="Ma J."/>
        </authorList>
    </citation>
    <scope>NUCLEOTIDE SEQUENCE [LARGE SCALE GENOMIC DNA]</scope>
    <source>
        <strain evidence="12">JCM 19134</strain>
    </source>
</reference>
<dbReference type="PANTHER" id="PTHR11596:SF5">
    <property type="entry name" value="ALKALINE PHOSPHATASE"/>
    <property type="match status" value="1"/>
</dbReference>
<keyword evidence="10" id="KW-0732">Signal</keyword>
<evidence type="ECO:0000256" key="2">
    <source>
        <dbReference type="ARBA" id="ARBA00022553"/>
    </source>
</evidence>
<dbReference type="CDD" id="cd16012">
    <property type="entry name" value="ALP"/>
    <property type="match status" value="1"/>
</dbReference>
<dbReference type="GO" id="GO:0046872">
    <property type="term" value="F:metal ion binding"/>
    <property type="evidence" value="ECO:0007669"/>
    <property type="project" value="UniProtKB-KW"/>
</dbReference>
<keyword evidence="6 8" id="KW-0460">Magnesium</keyword>
<keyword evidence="5 8" id="KW-0862">Zinc</keyword>
<protein>
    <submittedName>
        <fullName evidence="11">Alkaline phosphatase</fullName>
    </submittedName>
</protein>
<feature type="binding site" evidence="8">
    <location>
        <position position="266"/>
    </location>
    <ligand>
        <name>Zn(2+)</name>
        <dbReference type="ChEBI" id="CHEBI:29105"/>
        <label>2</label>
    </ligand>
</feature>
<feature type="binding site" evidence="8">
    <location>
        <position position="35"/>
    </location>
    <ligand>
        <name>Mg(2+)</name>
        <dbReference type="ChEBI" id="CHEBI:18420"/>
    </ligand>
</feature>
<evidence type="ECO:0000313" key="12">
    <source>
        <dbReference type="Proteomes" id="UP001409585"/>
    </source>
</evidence>
<dbReference type="PROSITE" id="PS00123">
    <property type="entry name" value="ALKALINE_PHOSPHATASE"/>
    <property type="match status" value="1"/>
</dbReference>
<evidence type="ECO:0000256" key="10">
    <source>
        <dbReference type="SAM" id="SignalP"/>
    </source>
</evidence>
<gene>
    <name evidence="11" type="ORF">GCM10025791_28480</name>
</gene>
<feature type="signal peptide" evidence="10">
    <location>
        <begin position="1"/>
        <end position="22"/>
    </location>
</feature>
<dbReference type="AlphaFoldDB" id="A0AAV3U4T6"/>
<dbReference type="InterPro" id="IPR018299">
    <property type="entry name" value="Alkaline_phosphatase_AS"/>
</dbReference>
<accession>A0AAV3U4T6</accession>
<keyword evidence="12" id="KW-1185">Reference proteome</keyword>
<organism evidence="11 12">
    <name type="scientific">Halioxenophilus aromaticivorans</name>
    <dbReference type="NCBI Taxonomy" id="1306992"/>
    <lineage>
        <taxon>Bacteria</taxon>
        <taxon>Pseudomonadati</taxon>
        <taxon>Pseudomonadota</taxon>
        <taxon>Gammaproteobacteria</taxon>
        <taxon>Alteromonadales</taxon>
        <taxon>Alteromonadaceae</taxon>
        <taxon>Halioxenophilus</taxon>
    </lineage>
</organism>
<keyword evidence="3 8" id="KW-0479">Metal-binding</keyword>
<sequence length="433" mass="46526">MKFPISLLAIALASLMAAPLQAKDKPKNVILLVVDGMGPVYTSAYRYFADDPATKQVESTVIDELVVGTASTYPDADRGVITDSAAAATALSSGIKSYNGAIGVDRNHKPVQTMLEMAKAKGKRTGIAVTSQIVHATPAAFIAHNDSRKNYNAIADAYFDERIDGKFKADVMLGGGWDYFIRPDRNLVEEFTTEGYQYIDDMAQLGQLQQDQPVLGLFAKVGLPWALDMQGQPRLKALTQAAVSQLENRKGYFLLVEASQVDWAGHANDIAAAMAEMADFVDTLEWLKEYVESRKDTLLVVTADHSTGGLSMGAGNEYLWRPDMIKSLEASPDSLALLAMEQAPGQRAELIASALGLSPSQAQSAAIAQAEDSQALSAAIKLMIDEATHTGWTTHGHSGVDVPVLATGVGAEQFAGFQDNTDIAKKLINMINR</sequence>
<keyword evidence="2" id="KW-0597">Phosphoprotein</keyword>
<dbReference type="RefSeq" id="WP_345423488.1">
    <property type="nucleotide sequence ID" value="NZ_AP031496.1"/>
</dbReference>
<evidence type="ECO:0000256" key="6">
    <source>
        <dbReference type="ARBA" id="ARBA00022842"/>
    </source>
</evidence>
<dbReference type="Gene3D" id="3.40.720.10">
    <property type="entry name" value="Alkaline Phosphatase, subunit A"/>
    <property type="match status" value="1"/>
</dbReference>
<comment type="cofactor">
    <cofactor evidence="8">
        <name>Mg(2+)</name>
        <dbReference type="ChEBI" id="CHEBI:18420"/>
    </cofactor>
    <text evidence="8">Binds 1 Mg(2+) ion.</text>
</comment>
<dbReference type="Gene3D" id="1.10.60.40">
    <property type="match status" value="1"/>
</dbReference>
<dbReference type="SUPFAM" id="SSF53649">
    <property type="entry name" value="Alkaline phosphatase-like"/>
    <property type="match status" value="1"/>
</dbReference>
<feature type="binding site" evidence="8">
    <location>
        <position position="397"/>
    </location>
    <ligand>
        <name>Zn(2+)</name>
        <dbReference type="ChEBI" id="CHEBI:29105"/>
        <label>2</label>
    </ligand>
</feature>
<feature type="binding site" evidence="8">
    <location>
        <position position="262"/>
    </location>
    <ligand>
        <name>Zn(2+)</name>
        <dbReference type="ChEBI" id="CHEBI:29105"/>
        <label>2</label>
    </ligand>
</feature>
<dbReference type="EMBL" id="BAABLX010000026">
    <property type="protein sequence ID" value="GAA4947241.1"/>
    <property type="molecule type" value="Genomic_DNA"/>
</dbReference>
<dbReference type="SMART" id="SM00098">
    <property type="entry name" value="alkPPc"/>
    <property type="match status" value="1"/>
</dbReference>
<evidence type="ECO:0000256" key="7">
    <source>
        <dbReference type="PIRSR" id="PIRSR601952-1"/>
    </source>
</evidence>
<proteinExistence type="inferred from homology"/>